<dbReference type="EMBL" id="LSFN01000003">
    <property type="protein sequence ID" value="OAB77550.1"/>
    <property type="molecule type" value="Genomic_DNA"/>
</dbReference>
<sequence>MQSKIDGMIHHMSNSQQQMARVLDAERQMAAHMAQIIHNLPDSKVEFEGITTIINHTREVNKSIISYLFGLADLEESLATNLNYVIKELGNQESHEEE</sequence>
<dbReference type="KEGG" id="pcx:LPB68_06860"/>
<organism evidence="1 2">
    <name type="scientific">Paenibacillus crassostreae</name>
    <dbReference type="NCBI Taxonomy" id="1763538"/>
    <lineage>
        <taxon>Bacteria</taxon>
        <taxon>Bacillati</taxon>
        <taxon>Bacillota</taxon>
        <taxon>Bacilli</taxon>
        <taxon>Bacillales</taxon>
        <taxon>Paenibacillaceae</taxon>
        <taxon>Paenibacillus</taxon>
    </lineage>
</organism>
<gene>
    <name evidence="1" type="ORF">PNBC_01590</name>
</gene>
<dbReference type="AlphaFoldDB" id="A0A167GGH0"/>
<proteinExistence type="predicted"/>
<protein>
    <submittedName>
        <fullName evidence="1">Nucleoside-diphosphate sugar epimerase</fullName>
    </submittedName>
</protein>
<dbReference type="STRING" id="1763538.LPB68_06860"/>
<comment type="caution">
    <text evidence="1">The sequence shown here is derived from an EMBL/GenBank/DDBJ whole genome shotgun (WGS) entry which is preliminary data.</text>
</comment>
<keyword evidence="2" id="KW-1185">Reference proteome</keyword>
<dbReference type="Proteomes" id="UP000077134">
    <property type="component" value="Unassembled WGS sequence"/>
</dbReference>
<reference evidence="1 2" key="1">
    <citation type="submission" date="2016-02" db="EMBL/GenBank/DDBJ databases">
        <title>Paenibacillus sp. LPB0068, isolated from Crassostrea gigas.</title>
        <authorList>
            <person name="Shin S.-K."/>
            <person name="Yi H."/>
        </authorList>
    </citation>
    <scope>NUCLEOTIDE SEQUENCE [LARGE SCALE GENOMIC DNA]</scope>
    <source>
        <strain evidence="1 2">LPB0068</strain>
    </source>
</reference>
<evidence type="ECO:0000313" key="2">
    <source>
        <dbReference type="Proteomes" id="UP000077134"/>
    </source>
</evidence>
<accession>A0A167GGH0</accession>
<dbReference type="RefSeq" id="WP_068654595.1">
    <property type="nucleotide sequence ID" value="NZ_CP017770.1"/>
</dbReference>
<evidence type="ECO:0000313" key="1">
    <source>
        <dbReference type="EMBL" id="OAB77550.1"/>
    </source>
</evidence>
<dbReference type="OrthoDB" id="2624347at2"/>
<name>A0A167GGH0_9BACL</name>